<evidence type="ECO:0000313" key="2">
    <source>
        <dbReference type="Proteomes" id="UP000800097"/>
    </source>
</evidence>
<dbReference type="GeneID" id="54551524"/>
<evidence type="ECO:0000313" key="1">
    <source>
        <dbReference type="EMBL" id="KAF2276372.1"/>
    </source>
</evidence>
<proteinExistence type="predicted"/>
<dbReference type="PANTHER" id="PTHR41390:SF1">
    <property type="entry name" value="NADH-UBIQUINONE OXIDOREDUCTASE 213 KDA SUBUNIT"/>
    <property type="match status" value="1"/>
</dbReference>
<organism evidence="1 2">
    <name type="scientific">Westerdykella ornata</name>
    <dbReference type="NCBI Taxonomy" id="318751"/>
    <lineage>
        <taxon>Eukaryota</taxon>
        <taxon>Fungi</taxon>
        <taxon>Dikarya</taxon>
        <taxon>Ascomycota</taxon>
        <taxon>Pezizomycotina</taxon>
        <taxon>Dothideomycetes</taxon>
        <taxon>Pleosporomycetidae</taxon>
        <taxon>Pleosporales</taxon>
        <taxon>Sporormiaceae</taxon>
        <taxon>Westerdykella</taxon>
    </lineage>
</organism>
<gene>
    <name evidence="1" type="ORF">EI97DRAFT_433213</name>
</gene>
<dbReference type="Proteomes" id="UP000800097">
    <property type="component" value="Unassembled WGS sequence"/>
</dbReference>
<protein>
    <submittedName>
        <fullName evidence="1">Uncharacterized protein</fullName>
    </submittedName>
</protein>
<dbReference type="OrthoDB" id="5565730at2759"/>
<name>A0A6A6JIV1_WESOR</name>
<dbReference type="AlphaFoldDB" id="A0A6A6JIV1"/>
<keyword evidence="2" id="KW-1185">Reference proteome</keyword>
<sequence>MKRAQRPSNEHITSPLGIISQGAKVGAAAAVPGFAIGGIFGTLRTTTPIFFSVVSGLQWFAIGTTFWSVRTSILDNVGVRNWWNMTRGAPFSPRPEAPHSREDKLKASTISGSVTGAFLGLVLRGPRNVIPGTIMFTLFGYGGQKGYDWFEQRRTDKTHRVQELQKEGKEELNWLQRLTQKKWSPMSILTDEQYEEMLNEKILGVEVEIAMIDDKIKEFRRLQEEAEKKQLSEKGQTQSKQ</sequence>
<dbReference type="RefSeq" id="XP_033653911.1">
    <property type="nucleotide sequence ID" value="XM_033798349.1"/>
</dbReference>
<reference evidence="1" key="1">
    <citation type="journal article" date="2020" name="Stud. Mycol.">
        <title>101 Dothideomycetes genomes: a test case for predicting lifestyles and emergence of pathogens.</title>
        <authorList>
            <person name="Haridas S."/>
            <person name="Albert R."/>
            <person name="Binder M."/>
            <person name="Bloem J."/>
            <person name="Labutti K."/>
            <person name="Salamov A."/>
            <person name="Andreopoulos B."/>
            <person name="Baker S."/>
            <person name="Barry K."/>
            <person name="Bills G."/>
            <person name="Bluhm B."/>
            <person name="Cannon C."/>
            <person name="Castanera R."/>
            <person name="Culley D."/>
            <person name="Daum C."/>
            <person name="Ezra D."/>
            <person name="Gonzalez J."/>
            <person name="Henrissat B."/>
            <person name="Kuo A."/>
            <person name="Liang C."/>
            <person name="Lipzen A."/>
            <person name="Lutzoni F."/>
            <person name="Magnuson J."/>
            <person name="Mondo S."/>
            <person name="Nolan M."/>
            <person name="Ohm R."/>
            <person name="Pangilinan J."/>
            <person name="Park H.-J."/>
            <person name="Ramirez L."/>
            <person name="Alfaro M."/>
            <person name="Sun H."/>
            <person name="Tritt A."/>
            <person name="Yoshinaga Y."/>
            <person name="Zwiers L.-H."/>
            <person name="Turgeon B."/>
            <person name="Goodwin S."/>
            <person name="Spatafora J."/>
            <person name="Crous P."/>
            <person name="Grigoriev I."/>
        </authorList>
    </citation>
    <scope>NUCLEOTIDE SEQUENCE</scope>
    <source>
        <strain evidence="1">CBS 379.55</strain>
    </source>
</reference>
<dbReference type="EMBL" id="ML986493">
    <property type="protein sequence ID" value="KAF2276372.1"/>
    <property type="molecule type" value="Genomic_DNA"/>
</dbReference>
<dbReference type="PANTHER" id="PTHR41390">
    <property type="entry name" value="CHROMOSOME 7, WHOLE GENOME SHOTGUN SEQUENCE"/>
    <property type="match status" value="1"/>
</dbReference>
<accession>A0A6A6JIV1</accession>